<dbReference type="AlphaFoldDB" id="A0A8D2JYG3"/>
<organism evidence="4 5">
    <name type="scientific">Theropithecus gelada</name>
    <name type="common">Gelada baboon</name>
    <dbReference type="NCBI Taxonomy" id="9565"/>
    <lineage>
        <taxon>Eukaryota</taxon>
        <taxon>Metazoa</taxon>
        <taxon>Chordata</taxon>
        <taxon>Craniata</taxon>
        <taxon>Vertebrata</taxon>
        <taxon>Euteleostomi</taxon>
        <taxon>Mammalia</taxon>
        <taxon>Eutheria</taxon>
        <taxon>Euarchontoglires</taxon>
        <taxon>Primates</taxon>
        <taxon>Haplorrhini</taxon>
        <taxon>Catarrhini</taxon>
        <taxon>Cercopithecidae</taxon>
        <taxon>Cercopithecinae</taxon>
        <taxon>Theropithecus</taxon>
    </lineage>
</organism>
<dbReference type="Gene3D" id="3.40.50.1820">
    <property type="entry name" value="alpha/beta hydrolase"/>
    <property type="match status" value="1"/>
</dbReference>
<sequence length="304" mass="34255">MGLHLRPYRVGLLPDGLLFLLLLLMLLADPALPAGRHPPVVLVPGDLGNQLEAKLDKPTVVHYLCSKKTESYFTIWLNLELLLPVIIDCWIDNIRLVYNKTSRATQFPDGVDVRVPGFGKTFSLEFLDPSKSSVGDNNRIPVIGPLKIREQQRSAVSTSWLLPYSYTWSSEKVFVQTPTTNYTLRDYRRFFQDIGFEDGWLMRQDTEGLVEATMPPGVQLHCLYGTGVPTPDSFYYESFPDRDPKICFGDGDGTVNLKSALQCQAWQSLQEHQVLLQELPGSEHIEMLANATTLAYLKRVLLGP</sequence>
<keyword evidence="3" id="KW-0732">Signal</keyword>
<feature type="signal peptide" evidence="3">
    <location>
        <begin position="1"/>
        <end position="33"/>
    </location>
</feature>
<dbReference type="InterPro" id="IPR029058">
    <property type="entry name" value="AB_hydrolase_fold"/>
</dbReference>
<dbReference type="PANTHER" id="PTHR11440">
    <property type="entry name" value="LECITHIN-CHOLESTEROL ACYLTRANSFERASE-RELATED"/>
    <property type="match status" value="1"/>
</dbReference>
<feature type="chain" id="PRO_5034551965" evidence="3">
    <location>
        <begin position="34"/>
        <end position="304"/>
    </location>
</feature>
<evidence type="ECO:0000256" key="1">
    <source>
        <dbReference type="ARBA" id="ARBA00010701"/>
    </source>
</evidence>
<dbReference type="Pfam" id="PF02450">
    <property type="entry name" value="LCAT"/>
    <property type="match status" value="2"/>
</dbReference>
<dbReference type="SUPFAM" id="SSF53474">
    <property type="entry name" value="alpha/beta-Hydrolases"/>
    <property type="match status" value="1"/>
</dbReference>
<dbReference type="Proteomes" id="UP000694411">
    <property type="component" value="Chromosome 20"/>
</dbReference>
<evidence type="ECO:0000256" key="3">
    <source>
        <dbReference type="SAM" id="SignalP"/>
    </source>
</evidence>
<reference evidence="4" key="3">
    <citation type="submission" date="2025-09" db="UniProtKB">
        <authorList>
            <consortium name="Ensembl"/>
        </authorList>
    </citation>
    <scope>IDENTIFICATION</scope>
</reference>
<evidence type="ECO:0000313" key="4">
    <source>
        <dbReference type="Ensembl" id="ENSTGEP00000010294.1"/>
    </source>
</evidence>
<dbReference type="GO" id="GO:0008374">
    <property type="term" value="F:O-acyltransferase activity"/>
    <property type="evidence" value="ECO:0007669"/>
    <property type="project" value="InterPro"/>
</dbReference>
<gene>
    <name evidence="4" type="primary">PLA2G15</name>
</gene>
<dbReference type="FunFam" id="3.40.50.1820:FF:000166">
    <property type="entry name" value="group XV phospholipase A2 isoform X1"/>
    <property type="match status" value="1"/>
</dbReference>
<dbReference type="InterPro" id="IPR003386">
    <property type="entry name" value="LACT/PDAT_acylTrfase"/>
</dbReference>
<keyword evidence="5" id="KW-1185">Reference proteome</keyword>
<proteinExistence type="inferred from homology"/>
<comment type="similarity">
    <text evidence="1">Belongs to the AB hydrolase superfamily. Lipase family.</text>
</comment>
<name>A0A8D2JYG3_THEGE</name>
<reference evidence="4" key="2">
    <citation type="submission" date="2025-08" db="UniProtKB">
        <authorList>
            <consortium name="Ensembl"/>
        </authorList>
    </citation>
    <scope>IDENTIFICATION</scope>
</reference>
<keyword evidence="2" id="KW-0012">Acyltransferase</keyword>
<keyword evidence="2" id="KW-0808">Transferase</keyword>
<dbReference type="GO" id="GO:0006629">
    <property type="term" value="P:lipid metabolic process"/>
    <property type="evidence" value="ECO:0007669"/>
    <property type="project" value="InterPro"/>
</dbReference>
<accession>A0A8D2JYG3</accession>
<dbReference type="Ensembl" id="ENSTGET00000012402.1">
    <property type="protein sequence ID" value="ENSTGEP00000010294.1"/>
    <property type="gene ID" value="ENSTGEG00000008450.1"/>
</dbReference>
<evidence type="ECO:0000256" key="2">
    <source>
        <dbReference type="ARBA" id="ARBA00023315"/>
    </source>
</evidence>
<reference evidence="4" key="1">
    <citation type="submission" date="2018-05" db="EMBL/GenBank/DDBJ databases">
        <title>Whole genome of Theropithecus gelada.</title>
        <authorList>
            <person name="Chiou K.L."/>
            <person name="Snyder-Mackler N."/>
        </authorList>
    </citation>
    <scope>NUCLEOTIDE SEQUENCE [LARGE SCALE GENOMIC DNA]</scope>
</reference>
<evidence type="ECO:0000313" key="5">
    <source>
        <dbReference type="Proteomes" id="UP000694411"/>
    </source>
</evidence>
<protein>
    <submittedName>
        <fullName evidence="4">Phospholipase A2 group XV</fullName>
    </submittedName>
</protein>